<reference evidence="4" key="1">
    <citation type="submission" date="2016-10" db="EMBL/GenBank/DDBJ databases">
        <authorList>
            <person name="Benchimol M."/>
            <person name="Almeida L.G."/>
            <person name="Vasconcelos A.T."/>
            <person name="Perreira-Neves A."/>
            <person name="Rosa I.A."/>
            <person name="Tasca T."/>
            <person name="Bogo M.R."/>
            <person name="de Souza W."/>
        </authorList>
    </citation>
    <scope>NUCLEOTIDE SEQUENCE [LARGE SCALE GENOMIC DNA]</scope>
    <source>
        <strain evidence="4">K</strain>
    </source>
</reference>
<proteinExistence type="predicted"/>
<dbReference type="GO" id="GO:0007165">
    <property type="term" value="P:signal transduction"/>
    <property type="evidence" value="ECO:0007669"/>
    <property type="project" value="InterPro"/>
</dbReference>
<feature type="compositionally biased region" description="Low complexity" evidence="2">
    <location>
        <begin position="509"/>
        <end position="521"/>
    </location>
</feature>
<dbReference type="SUPFAM" id="SSF48350">
    <property type="entry name" value="GTPase activation domain, GAP"/>
    <property type="match status" value="1"/>
</dbReference>
<dbReference type="AlphaFoldDB" id="A0A1J4J3C6"/>
<dbReference type="InterPro" id="IPR000198">
    <property type="entry name" value="RhoGAP_dom"/>
</dbReference>
<gene>
    <name evidence="4" type="ORF">TRFO_39894</name>
</gene>
<feature type="compositionally biased region" description="Basic residues" evidence="2">
    <location>
        <begin position="291"/>
        <end position="303"/>
    </location>
</feature>
<feature type="region of interest" description="Disordered" evidence="2">
    <location>
        <begin position="202"/>
        <end position="607"/>
    </location>
</feature>
<dbReference type="PANTHER" id="PTHR23176:SF129">
    <property type="entry name" value="RHO GTPASE ACTIVATING PROTEIN AT 16F, ISOFORM E-RELATED"/>
    <property type="match status" value="1"/>
</dbReference>
<dbReference type="Pfam" id="PF00620">
    <property type="entry name" value="RhoGAP"/>
    <property type="match status" value="1"/>
</dbReference>
<evidence type="ECO:0000313" key="4">
    <source>
        <dbReference type="EMBL" id="OHS93926.1"/>
    </source>
</evidence>
<dbReference type="Gene3D" id="1.10.555.10">
    <property type="entry name" value="Rho GTPase activation protein"/>
    <property type="match status" value="1"/>
</dbReference>
<evidence type="ECO:0000256" key="2">
    <source>
        <dbReference type="SAM" id="MobiDB-lite"/>
    </source>
</evidence>
<dbReference type="PROSITE" id="PS50238">
    <property type="entry name" value="RHOGAP"/>
    <property type="match status" value="1"/>
</dbReference>
<dbReference type="SMART" id="SM00324">
    <property type="entry name" value="RhoGAP"/>
    <property type="match status" value="1"/>
</dbReference>
<dbReference type="GO" id="GO:0005737">
    <property type="term" value="C:cytoplasm"/>
    <property type="evidence" value="ECO:0007669"/>
    <property type="project" value="TreeGrafter"/>
</dbReference>
<feature type="compositionally biased region" description="Low complexity" evidence="2">
    <location>
        <begin position="454"/>
        <end position="475"/>
    </location>
</feature>
<dbReference type="PANTHER" id="PTHR23176">
    <property type="entry name" value="RHO/RAC/CDC GTPASE-ACTIVATING PROTEIN"/>
    <property type="match status" value="1"/>
</dbReference>
<evidence type="ECO:0000256" key="1">
    <source>
        <dbReference type="ARBA" id="ARBA00022468"/>
    </source>
</evidence>
<feature type="compositionally biased region" description="Low complexity" evidence="2">
    <location>
        <begin position="559"/>
        <end position="571"/>
    </location>
</feature>
<keyword evidence="1" id="KW-0343">GTPase activation</keyword>
<dbReference type="Proteomes" id="UP000179807">
    <property type="component" value="Unassembled WGS sequence"/>
</dbReference>
<dbReference type="VEuPathDB" id="TrichDB:TRFO_39894"/>
<dbReference type="CDD" id="cd00159">
    <property type="entry name" value="RhoGAP"/>
    <property type="match status" value="1"/>
</dbReference>
<feature type="compositionally biased region" description="Low complexity" evidence="2">
    <location>
        <begin position="402"/>
        <end position="411"/>
    </location>
</feature>
<dbReference type="InterPro" id="IPR008936">
    <property type="entry name" value="Rho_GTPase_activation_prot"/>
</dbReference>
<feature type="compositionally biased region" description="Basic and acidic residues" evidence="2">
    <location>
        <begin position="546"/>
        <end position="557"/>
    </location>
</feature>
<dbReference type="InterPro" id="IPR050729">
    <property type="entry name" value="Rho-GAP"/>
</dbReference>
<keyword evidence="5" id="KW-1185">Reference proteome</keyword>
<accession>A0A1J4J3C6</accession>
<feature type="compositionally biased region" description="Basic and acidic residues" evidence="2">
    <location>
        <begin position="522"/>
        <end position="535"/>
    </location>
</feature>
<dbReference type="EMBL" id="MLAK01001364">
    <property type="protein sequence ID" value="OHS93926.1"/>
    <property type="molecule type" value="Genomic_DNA"/>
</dbReference>
<dbReference type="GO" id="GO:0005096">
    <property type="term" value="F:GTPase activator activity"/>
    <property type="evidence" value="ECO:0007669"/>
    <property type="project" value="UniProtKB-KW"/>
</dbReference>
<evidence type="ECO:0000259" key="3">
    <source>
        <dbReference type="PROSITE" id="PS50238"/>
    </source>
</evidence>
<dbReference type="RefSeq" id="XP_068347063.1">
    <property type="nucleotide sequence ID" value="XM_068512896.1"/>
</dbReference>
<feature type="compositionally biased region" description="Basic and acidic residues" evidence="2">
    <location>
        <begin position="304"/>
        <end position="313"/>
    </location>
</feature>
<dbReference type="OrthoDB" id="19923at2759"/>
<feature type="compositionally biased region" description="Basic and acidic residues" evidence="2">
    <location>
        <begin position="228"/>
        <end position="261"/>
    </location>
</feature>
<feature type="compositionally biased region" description="Acidic residues" evidence="2">
    <location>
        <begin position="536"/>
        <end position="545"/>
    </location>
</feature>
<feature type="domain" description="Rho-GAP" evidence="3">
    <location>
        <begin position="19"/>
        <end position="199"/>
    </location>
</feature>
<protein>
    <recommendedName>
        <fullName evidence="3">Rho-GAP domain-containing protein</fullName>
    </recommendedName>
</protein>
<name>A0A1J4J3C6_9EUKA</name>
<feature type="compositionally biased region" description="Low complexity" evidence="2">
    <location>
        <begin position="436"/>
        <end position="448"/>
    </location>
</feature>
<comment type="caution">
    <text evidence="4">The sequence shown here is derived from an EMBL/GenBank/DDBJ whole genome shotgun (WGS) entry which is preliminary data.</text>
</comment>
<feature type="compositionally biased region" description="Basic and acidic residues" evidence="2">
    <location>
        <begin position="271"/>
        <end position="290"/>
    </location>
</feature>
<dbReference type="GeneID" id="94847600"/>
<evidence type="ECO:0000313" key="5">
    <source>
        <dbReference type="Proteomes" id="UP000179807"/>
    </source>
</evidence>
<organism evidence="4 5">
    <name type="scientific">Tritrichomonas foetus</name>
    <dbReference type="NCBI Taxonomy" id="1144522"/>
    <lineage>
        <taxon>Eukaryota</taxon>
        <taxon>Metamonada</taxon>
        <taxon>Parabasalia</taxon>
        <taxon>Tritrichomonadida</taxon>
        <taxon>Tritrichomonadidae</taxon>
        <taxon>Tritrichomonas</taxon>
    </lineage>
</organism>
<sequence>MFKKWTGGHKKDPKTIFKIPINNLQQNESGVPIFFDVTCREISKHFDSQGIFRKCGSEDVVNDLGHKAMKQDFQIPQNVNINDCTSFLKKWLRCLPESILTPSIVRVYYRNSESTTVVLSKIDQINRKCIARIFYIMKEVSSRESVNFMSIQNLLICLMPSFLQSLISDNNNNDFGPNFSFSEFFETSLSIINEDGSDFNLPLSDVDSSEEDKPKTQHRKCPLNVDENSPKDDHDDKKDKKGNKKDKSGTKKEKKDKNSTKKEKKKKKKDHEKDKKIDEKKVDNYDDTKETKKHHEKKSKKHYKDQDKSSDKNHVKKNDKKDEHKNAVRCCPLLPTGKSSTAGKKPSQKHLQNRVNGGFIFVRRNKSDFNSYGDNLGLKNNRNKMAPVRKISSGKLCDSPNEESSSSSFSNHDLSAPLSNPKTESPKIIKIKQKGTDSSDSDSYNSDSSDTDSSDSNSSDTDSSDRNSSTSGNPNEKNDKNDSKSGSESEKSQEIILEAIKKDEQEFANESLSQSSGSSKNGNEKKNSNKSKNDSDSESENENEGDENRIKEVKEQIESSSSDSQSSSSSSDDLKEPEIAQTVVDVNNKKEENSISSESSDDSDSSS</sequence>
<feature type="compositionally biased region" description="Basic and acidic residues" evidence="2">
    <location>
        <begin position="476"/>
        <end position="505"/>
    </location>
</feature>